<dbReference type="AlphaFoldDB" id="I3USL6"/>
<protein>
    <submittedName>
        <fullName evidence="1">Uncharacterized protein</fullName>
    </submittedName>
</protein>
<sequence>MFLAKAHPQRSVCATLQFLLANQPALPLLYIDTVNRNTTSKKA</sequence>
<evidence type="ECO:0000313" key="2">
    <source>
        <dbReference type="Proteomes" id="UP000005268"/>
    </source>
</evidence>
<accession>I3USL6</accession>
<dbReference type="EMBL" id="CP003588">
    <property type="protein sequence ID" value="AFK68487.1"/>
    <property type="molecule type" value="Genomic_DNA"/>
</dbReference>
<reference evidence="1 2" key="1">
    <citation type="journal article" date="2012" name="J. Bacteriol.">
        <title>Complete Genome Sequence of the Naphthalene-Degrading Pseudomonas putida Strain ND6.</title>
        <authorList>
            <person name="Li S."/>
            <person name="Zhao H."/>
            <person name="Li Y."/>
            <person name="Niu S."/>
            <person name="Cai B."/>
        </authorList>
    </citation>
    <scope>NUCLEOTIDE SEQUENCE [LARGE SCALE GENOMIC DNA]</scope>
    <source>
        <strain evidence="1 2">ND6</strain>
    </source>
</reference>
<dbReference type="Proteomes" id="UP000005268">
    <property type="component" value="Chromosome"/>
</dbReference>
<dbReference type="HOGENOM" id="CLU_3238417_0_0_6"/>
<gene>
    <name evidence="1" type="ORF">YSA_03169</name>
</gene>
<dbReference type="KEGG" id="ppi:YSA_03169"/>
<name>I3USL6_PSEPU</name>
<proteinExistence type="predicted"/>
<organism evidence="1 2">
    <name type="scientific">Pseudomonas putida ND6</name>
    <dbReference type="NCBI Taxonomy" id="231023"/>
    <lineage>
        <taxon>Bacteria</taxon>
        <taxon>Pseudomonadati</taxon>
        <taxon>Pseudomonadota</taxon>
        <taxon>Gammaproteobacteria</taxon>
        <taxon>Pseudomonadales</taxon>
        <taxon>Pseudomonadaceae</taxon>
        <taxon>Pseudomonas</taxon>
    </lineage>
</organism>
<evidence type="ECO:0000313" key="1">
    <source>
        <dbReference type="EMBL" id="AFK68487.1"/>
    </source>
</evidence>